<feature type="region of interest" description="Disordered" evidence="1">
    <location>
        <begin position="1"/>
        <end position="26"/>
    </location>
</feature>
<dbReference type="AlphaFoldDB" id="A6GGV2"/>
<dbReference type="Proteomes" id="UP000005801">
    <property type="component" value="Unassembled WGS sequence"/>
</dbReference>
<reference evidence="2 3" key="1">
    <citation type="submission" date="2007-06" db="EMBL/GenBank/DDBJ databases">
        <authorList>
            <person name="Shimkets L."/>
            <person name="Ferriera S."/>
            <person name="Johnson J."/>
            <person name="Kravitz S."/>
            <person name="Beeson K."/>
            <person name="Sutton G."/>
            <person name="Rogers Y.-H."/>
            <person name="Friedman R."/>
            <person name="Frazier M."/>
            <person name="Venter J.C."/>
        </authorList>
    </citation>
    <scope>NUCLEOTIDE SEQUENCE [LARGE SCALE GENOMIC DNA]</scope>
    <source>
        <strain evidence="2 3">SIR-1</strain>
    </source>
</reference>
<keyword evidence="3" id="KW-1185">Reference proteome</keyword>
<name>A6GGV2_9BACT</name>
<evidence type="ECO:0000313" key="2">
    <source>
        <dbReference type="EMBL" id="EDM74893.1"/>
    </source>
</evidence>
<protein>
    <submittedName>
        <fullName evidence="2">Uncharacterized protein</fullName>
    </submittedName>
</protein>
<evidence type="ECO:0000313" key="3">
    <source>
        <dbReference type="Proteomes" id="UP000005801"/>
    </source>
</evidence>
<gene>
    <name evidence="2" type="ORF">PPSIR1_24479</name>
</gene>
<proteinExistence type="predicted"/>
<evidence type="ECO:0000256" key="1">
    <source>
        <dbReference type="SAM" id="MobiDB-lite"/>
    </source>
</evidence>
<comment type="caution">
    <text evidence="2">The sequence shown here is derived from an EMBL/GenBank/DDBJ whole genome shotgun (WGS) entry which is preliminary data.</text>
</comment>
<dbReference type="EMBL" id="ABCS01000111">
    <property type="protein sequence ID" value="EDM74893.1"/>
    <property type="molecule type" value="Genomic_DNA"/>
</dbReference>
<sequence length="121" mass="12584">MGACATTSEGDAGSSGETLGGGEETDLVTYDNFAGGFVRDWCRGCPSAELGDDQRAGAPLEVNFDTEADLLEHADRMHARATGDAPTMPPAGGPSPEALELFARYLESVVDSTGEWGEQGE</sequence>
<organism evidence="2 3">
    <name type="scientific">Plesiocystis pacifica SIR-1</name>
    <dbReference type="NCBI Taxonomy" id="391625"/>
    <lineage>
        <taxon>Bacteria</taxon>
        <taxon>Pseudomonadati</taxon>
        <taxon>Myxococcota</taxon>
        <taxon>Polyangia</taxon>
        <taxon>Nannocystales</taxon>
        <taxon>Nannocystaceae</taxon>
        <taxon>Plesiocystis</taxon>
    </lineage>
</organism>
<accession>A6GGV2</accession>